<name>A0A3G6JGY6_LACDL</name>
<dbReference type="Pfam" id="PF02645">
    <property type="entry name" value="DegV"/>
    <property type="match status" value="1"/>
</dbReference>
<dbReference type="InterPro" id="IPR003797">
    <property type="entry name" value="DegV"/>
</dbReference>
<evidence type="ECO:0000256" key="1">
    <source>
        <dbReference type="ARBA" id="ARBA00003238"/>
    </source>
</evidence>
<protein>
    <submittedName>
        <fullName evidence="3">DegV family protein</fullName>
    </submittedName>
</protein>
<proteinExistence type="predicted"/>
<sequence>MPIRIVTDSGANMTAGNLGSCQLEVAALSLIQGDKTWLDDASFDQAEFNQRAKDGITASSACPSISAWLDAYAGGSEIYVVTISSVLSGSYNSAMQAAKIYQEEYPDALIHVFDSKSAGPAQFLAAEKIAELKEKGMQFPDLVEAVSDYLENHVRIFFALKSMTNLANNGRVSPVVAKIAGLLKIWVYGWAEEGEIKPLGKARGEKKTLAALLRTLEEKGYRGGRVKIDHADNFDSAAELHDLIRKKRPEARVDLGTCRALCSFYAEAGGLMIGVEI</sequence>
<dbReference type="AlphaFoldDB" id="A0A3G6JGY6"/>
<gene>
    <name evidence="3" type="ORF">DQL93_11340</name>
</gene>
<dbReference type="EMBL" id="CP031023">
    <property type="protein sequence ID" value="AZA16976.1"/>
    <property type="molecule type" value="Genomic_DNA"/>
</dbReference>
<comment type="function">
    <text evidence="1">May bind long-chain fatty acids, such as palmitate, and may play a role in lipid transport or fatty acid metabolism.</text>
</comment>
<organism evidence="3">
    <name type="scientific">Lactobacillus delbrueckii subsp. lactis</name>
    <dbReference type="NCBI Taxonomy" id="29397"/>
    <lineage>
        <taxon>Bacteria</taxon>
        <taxon>Bacillati</taxon>
        <taxon>Bacillota</taxon>
        <taxon>Bacilli</taxon>
        <taxon>Lactobacillales</taxon>
        <taxon>Lactobacillaceae</taxon>
        <taxon>Lactobacillus</taxon>
    </lineage>
</organism>
<dbReference type="RefSeq" id="WP_035171942.1">
    <property type="nucleotide sequence ID" value="NZ_CP046131.1"/>
</dbReference>
<dbReference type="PANTHER" id="PTHR33434:SF2">
    <property type="entry name" value="FATTY ACID-BINDING PROTEIN TM_1468"/>
    <property type="match status" value="1"/>
</dbReference>
<reference evidence="3" key="1">
    <citation type="submission" date="2018-07" db="EMBL/GenBank/DDBJ databases">
        <authorList>
            <person name="Somerville V."/>
        </authorList>
    </citation>
    <scope>NUCLEOTIDE SEQUENCE</scope>
    <source>
        <strain evidence="3">NWC_2_2</strain>
    </source>
</reference>
<keyword evidence="2" id="KW-0446">Lipid-binding</keyword>
<dbReference type="Gene3D" id="2.20.28.50">
    <property type="entry name" value="degv family protein"/>
    <property type="match status" value="1"/>
</dbReference>
<dbReference type="InterPro" id="IPR043168">
    <property type="entry name" value="DegV_C"/>
</dbReference>
<dbReference type="Gene3D" id="3.30.1180.10">
    <property type="match status" value="1"/>
</dbReference>
<dbReference type="NCBIfam" id="TIGR00762">
    <property type="entry name" value="DegV"/>
    <property type="match status" value="1"/>
</dbReference>
<dbReference type="GO" id="GO:0008289">
    <property type="term" value="F:lipid binding"/>
    <property type="evidence" value="ECO:0007669"/>
    <property type="project" value="UniProtKB-KW"/>
</dbReference>
<evidence type="ECO:0000313" key="3">
    <source>
        <dbReference type="EMBL" id="AZA16976.1"/>
    </source>
</evidence>
<dbReference type="InterPro" id="IPR050270">
    <property type="entry name" value="DegV_domain_contain"/>
</dbReference>
<evidence type="ECO:0000256" key="2">
    <source>
        <dbReference type="ARBA" id="ARBA00023121"/>
    </source>
</evidence>
<dbReference type="Gene3D" id="3.40.50.10440">
    <property type="entry name" value="Dihydroxyacetone kinase, domain 1"/>
    <property type="match status" value="1"/>
</dbReference>
<dbReference type="PROSITE" id="PS51482">
    <property type="entry name" value="DEGV"/>
    <property type="match status" value="1"/>
</dbReference>
<accession>A0A3G6JGY6</accession>
<dbReference type="PANTHER" id="PTHR33434">
    <property type="entry name" value="DEGV DOMAIN-CONTAINING PROTEIN DR_1986-RELATED"/>
    <property type="match status" value="1"/>
</dbReference>
<dbReference type="SUPFAM" id="SSF82549">
    <property type="entry name" value="DAK1/DegV-like"/>
    <property type="match status" value="1"/>
</dbReference>